<organism evidence="3 4">
    <name type="scientific">Exophiala viscosa</name>
    <dbReference type="NCBI Taxonomy" id="2486360"/>
    <lineage>
        <taxon>Eukaryota</taxon>
        <taxon>Fungi</taxon>
        <taxon>Dikarya</taxon>
        <taxon>Ascomycota</taxon>
        <taxon>Pezizomycotina</taxon>
        <taxon>Eurotiomycetes</taxon>
        <taxon>Chaetothyriomycetidae</taxon>
        <taxon>Chaetothyriales</taxon>
        <taxon>Herpotrichiellaceae</taxon>
        <taxon>Exophiala</taxon>
    </lineage>
</organism>
<comment type="caution">
    <text evidence="3">The sequence shown here is derived from an EMBL/GenBank/DDBJ whole genome shotgun (WGS) entry which is preliminary data.</text>
</comment>
<evidence type="ECO:0000256" key="1">
    <source>
        <dbReference type="SAM" id="Coils"/>
    </source>
</evidence>
<protein>
    <recommendedName>
        <fullName evidence="2">DUF7924 domain-containing protein</fullName>
    </recommendedName>
</protein>
<dbReference type="AlphaFoldDB" id="A0AAN6DZ08"/>
<accession>A0AAN6DZ08</accession>
<dbReference type="PANTHER" id="PTHR42470">
    <property type="entry name" value="VAST DOMAIN-CONTAINING PROTEIN"/>
    <property type="match status" value="1"/>
</dbReference>
<dbReference type="PANTHER" id="PTHR42470:SF2">
    <property type="match status" value="1"/>
</dbReference>
<reference evidence="3" key="1">
    <citation type="journal article" date="2022" name="bioRxiv">
        <title>Deciphering the potential niche of two novel black yeast fungi from a biological soil crust based on their genomes, phenotypes, and melanin regulation.</title>
        <authorList>
            <consortium name="DOE Joint Genome Institute"/>
            <person name="Carr E.C."/>
            <person name="Barton Q."/>
            <person name="Grambo S."/>
            <person name="Sullivan M."/>
            <person name="Renfro C.M."/>
            <person name="Kuo A."/>
            <person name="Pangilinan J."/>
            <person name="Lipzen A."/>
            <person name="Keymanesh K."/>
            <person name="Savage E."/>
            <person name="Barry K."/>
            <person name="Grigoriev I.V."/>
            <person name="Riekhof W.R."/>
            <person name="Harris S.S."/>
        </authorList>
    </citation>
    <scope>NUCLEOTIDE SEQUENCE</scope>
    <source>
        <strain evidence="3">JF 03-4F</strain>
    </source>
</reference>
<dbReference type="EMBL" id="MU404352">
    <property type="protein sequence ID" value="KAI1614866.1"/>
    <property type="molecule type" value="Genomic_DNA"/>
</dbReference>
<sequence length="460" mass="51643">DLPPTSYDGSHLPWKAYRQHVLGAYRIKIVDLAPRERLPSTLLSMIEEELPRAARYDDLKQAFREQVINGRGFGPSPLFPPNLLPSINDETRLARCMIPNFSREALPEHAINQTGPLYKLNIPRSGLGCGFSASAMTADELNALPSYLVTTGTIVHFETGYISPGAAVYCPFLIFERGQGDKDTRLEAANNQCATGGACCLQALQMLYAKAWKGQMMPELPITFSCVIENTFAVMNIHWIDHSQAFCMAPLVKFDLTKDDHFNQFHVWVDSIGNWALTHILPLVKMALNRLRLTTSTPPPTARAPQLTLDTADYPNDALVKSLRTSFQNIPWRFEDDEYTPVSSSTASWGSPVILNANFPSYPNVPARHARLQTPTSAIQRKQFSALLGQRPTPPPAYSENSELIWQKRFAHAMDEVRDLQRQLQELQNKVEESNMSVQNDMSGLRMTVNSVLRKETLNQ</sequence>
<evidence type="ECO:0000259" key="2">
    <source>
        <dbReference type="Pfam" id="PF25545"/>
    </source>
</evidence>
<name>A0AAN6DZ08_9EURO</name>
<dbReference type="Proteomes" id="UP001203852">
    <property type="component" value="Unassembled WGS sequence"/>
</dbReference>
<gene>
    <name evidence="3" type="ORF">EDD36DRAFT_367776</name>
</gene>
<dbReference type="InterPro" id="IPR057684">
    <property type="entry name" value="DUF7924"/>
</dbReference>
<keyword evidence="4" id="KW-1185">Reference proteome</keyword>
<evidence type="ECO:0000313" key="3">
    <source>
        <dbReference type="EMBL" id="KAI1614866.1"/>
    </source>
</evidence>
<evidence type="ECO:0000313" key="4">
    <source>
        <dbReference type="Proteomes" id="UP001203852"/>
    </source>
</evidence>
<proteinExistence type="predicted"/>
<keyword evidence="1" id="KW-0175">Coiled coil</keyword>
<feature type="non-terminal residue" evidence="3">
    <location>
        <position position="1"/>
    </location>
</feature>
<dbReference type="Pfam" id="PF25545">
    <property type="entry name" value="DUF7924"/>
    <property type="match status" value="1"/>
</dbReference>
<feature type="non-terminal residue" evidence="3">
    <location>
        <position position="460"/>
    </location>
</feature>
<feature type="coiled-coil region" evidence="1">
    <location>
        <begin position="410"/>
        <end position="437"/>
    </location>
</feature>
<feature type="domain" description="DUF7924" evidence="2">
    <location>
        <begin position="116"/>
        <end position="281"/>
    </location>
</feature>